<evidence type="ECO:0000256" key="1">
    <source>
        <dbReference type="SAM" id="SignalP"/>
    </source>
</evidence>
<feature type="signal peptide" evidence="1">
    <location>
        <begin position="1"/>
        <end position="23"/>
    </location>
</feature>
<keyword evidence="1" id="KW-0732">Signal</keyword>
<evidence type="ECO:0000313" key="4">
    <source>
        <dbReference type="Proteomes" id="UP000192923"/>
    </source>
</evidence>
<protein>
    <recommendedName>
        <fullName evidence="2">Type VI lipoprotein IgE-like C-terminal domain-containing protein</fullName>
    </recommendedName>
</protein>
<name>A0A1Y6CVN0_9GAMM</name>
<dbReference type="Proteomes" id="UP000192923">
    <property type="component" value="Unassembled WGS sequence"/>
</dbReference>
<feature type="chain" id="PRO_5010986770" description="Type VI lipoprotein IgE-like C-terminal domain-containing protein" evidence="1">
    <location>
        <begin position="24"/>
        <end position="145"/>
    </location>
</feature>
<dbReference type="PROSITE" id="PS51257">
    <property type="entry name" value="PROKAR_LIPOPROTEIN"/>
    <property type="match status" value="1"/>
</dbReference>
<proteinExistence type="predicted"/>
<dbReference type="Pfam" id="PF22361">
    <property type="entry name" value="IglE_N"/>
    <property type="match status" value="1"/>
</dbReference>
<reference evidence="3 4" key="1">
    <citation type="submission" date="2016-12" db="EMBL/GenBank/DDBJ databases">
        <authorList>
            <person name="Song W.-J."/>
            <person name="Kurnit D.M."/>
        </authorList>
    </citation>
    <scope>NUCLEOTIDE SEQUENCE [LARGE SCALE GENOMIC DNA]</scope>
    <source>
        <strain evidence="3 4">175</strain>
    </source>
</reference>
<dbReference type="InterPro" id="IPR054378">
    <property type="entry name" value="IgE-like_C"/>
</dbReference>
<gene>
    <name evidence="3" type="ORF">SAMN02949497_2041</name>
</gene>
<dbReference type="EMBL" id="FXAM01000001">
    <property type="protein sequence ID" value="SMF94709.1"/>
    <property type="molecule type" value="Genomic_DNA"/>
</dbReference>
<evidence type="ECO:0000259" key="2">
    <source>
        <dbReference type="Pfam" id="PF22361"/>
    </source>
</evidence>
<sequence>MPVPSRRSPALPLLIAACLGACASGPEPPPPMEFDFKTEPQANDGRLFYFMARAVNEKQFMMESYQDVAAKAFADPPDPSVLGVFSVIPGSKQEFTVTQPAQGTVALYFLLTRPGQQWKRLLSPPLDDDYDISIAADNLVKVEED</sequence>
<dbReference type="STRING" id="1760988.SAMN02949497_2041"/>
<accession>A0A1Y6CVN0</accession>
<keyword evidence="4" id="KW-1185">Reference proteome</keyword>
<organism evidence="3 4">
    <name type="scientific">Methylomagnum ishizawai</name>
    <dbReference type="NCBI Taxonomy" id="1760988"/>
    <lineage>
        <taxon>Bacteria</taxon>
        <taxon>Pseudomonadati</taxon>
        <taxon>Pseudomonadota</taxon>
        <taxon>Gammaproteobacteria</taxon>
        <taxon>Methylococcales</taxon>
        <taxon>Methylococcaceae</taxon>
        <taxon>Methylomagnum</taxon>
    </lineage>
</organism>
<dbReference type="OrthoDB" id="5518667at2"/>
<dbReference type="RefSeq" id="WP_085212331.1">
    <property type="nucleotide sequence ID" value="NZ_FXAM01000001.1"/>
</dbReference>
<evidence type="ECO:0000313" key="3">
    <source>
        <dbReference type="EMBL" id="SMF94709.1"/>
    </source>
</evidence>
<dbReference type="AlphaFoldDB" id="A0A1Y6CVN0"/>
<feature type="domain" description="Type VI lipoprotein IgE-like C-terminal" evidence="2">
    <location>
        <begin position="49"/>
        <end position="134"/>
    </location>
</feature>